<proteinExistence type="predicted"/>
<dbReference type="RefSeq" id="WP_118221022.1">
    <property type="nucleotide sequence ID" value="NZ_JADNIJ010000015.1"/>
</dbReference>
<dbReference type="Proteomes" id="UP000285650">
    <property type="component" value="Unassembled WGS sequence"/>
</dbReference>
<evidence type="ECO:0000256" key="1">
    <source>
        <dbReference type="SAM" id="Coils"/>
    </source>
</evidence>
<name>A0A414LIU3_9BACE</name>
<feature type="coiled-coil region" evidence="1">
    <location>
        <begin position="16"/>
        <end position="53"/>
    </location>
</feature>
<accession>A0A414LIU3</accession>
<keyword evidence="1" id="KW-0175">Coiled coil</keyword>
<dbReference type="AlphaFoldDB" id="A0A414LIU3"/>
<comment type="caution">
    <text evidence="2">The sequence shown here is derived from an EMBL/GenBank/DDBJ whole genome shotgun (WGS) entry which is preliminary data.</text>
</comment>
<evidence type="ECO:0000313" key="2">
    <source>
        <dbReference type="EMBL" id="RHE94560.1"/>
    </source>
</evidence>
<reference evidence="2 3" key="1">
    <citation type="submission" date="2018-08" db="EMBL/GenBank/DDBJ databases">
        <title>A genome reference for cultivated species of the human gut microbiota.</title>
        <authorList>
            <person name="Zou Y."/>
            <person name="Xue W."/>
            <person name="Luo G."/>
        </authorList>
    </citation>
    <scope>NUCLEOTIDE SEQUENCE [LARGE SCALE GENOMIC DNA]</scope>
    <source>
        <strain evidence="2 3">AM27-17</strain>
    </source>
</reference>
<dbReference type="EMBL" id="QSKV01000002">
    <property type="protein sequence ID" value="RHE94560.1"/>
    <property type="molecule type" value="Genomic_DNA"/>
</dbReference>
<evidence type="ECO:0000313" key="3">
    <source>
        <dbReference type="Proteomes" id="UP000285650"/>
    </source>
</evidence>
<protein>
    <submittedName>
        <fullName evidence="2">Uncharacterized protein</fullName>
    </submittedName>
</protein>
<organism evidence="2 3">
    <name type="scientific">Bacteroides intestinalis</name>
    <dbReference type="NCBI Taxonomy" id="329854"/>
    <lineage>
        <taxon>Bacteria</taxon>
        <taxon>Pseudomonadati</taxon>
        <taxon>Bacteroidota</taxon>
        <taxon>Bacteroidia</taxon>
        <taxon>Bacteroidales</taxon>
        <taxon>Bacteroidaceae</taxon>
        <taxon>Bacteroides</taxon>
    </lineage>
</organism>
<gene>
    <name evidence="2" type="ORF">DW712_04620</name>
</gene>
<sequence>MSRKNYGMKMTEEDIKAKITENKQRLVRQQERAKKLKESMERNRTDIKQLEYTLQKIKPSRLKNKPLNFIKRQDVSTFFTRISHFYDYLKHRLTNPLCYVRFCLILNARYCFESRSKTAGHRLLSPATILGYFKREMGELEMP</sequence>